<evidence type="ECO:0000313" key="2">
    <source>
        <dbReference type="EMBL" id="GAL71244.1"/>
    </source>
</evidence>
<name>A0A090W715_9FLAO</name>
<dbReference type="AlphaFoldDB" id="A0A090W715"/>
<reference evidence="2 3" key="1">
    <citation type="journal article" date="2014" name="Genome Announc.">
        <title>Draft Genome Sequence of Marine Flavobacterium Jejuia pallidilutea Strain 11shimoA1 and Pigmentation Mutants.</title>
        <authorList>
            <person name="Takatani N."/>
            <person name="Nakanishi M."/>
            <person name="Meirelles P."/>
            <person name="Mino S."/>
            <person name="Suda W."/>
            <person name="Oshima K."/>
            <person name="Hattori M."/>
            <person name="Ohkuma M."/>
            <person name="Hosokawa M."/>
            <person name="Miyashita K."/>
            <person name="Thompson F.L."/>
            <person name="Niwa A."/>
            <person name="Sawabe T."/>
            <person name="Sawabe T."/>
        </authorList>
    </citation>
    <scope>NUCLEOTIDE SEQUENCE [LARGE SCALE GENOMIC DNA]</scope>
    <source>
        <strain evidence="3">JCM19302</strain>
    </source>
</reference>
<proteinExistence type="predicted"/>
<feature type="coiled-coil region" evidence="1">
    <location>
        <begin position="43"/>
        <end position="70"/>
    </location>
</feature>
<keyword evidence="1" id="KW-0175">Coiled coil</keyword>
<evidence type="ECO:0000313" key="3">
    <source>
        <dbReference type="Proteomes" id="UP000029646"/>
    </source>
</evidence>
<organism evidence="2 3">
    <name type="scientific">Jejuia pallidilutea</name>
    <dbReference type="NCBI Taxonomy" id="504487"/>
    <lineage>
        <taxon>Bacteria</taxon>
        <taxon>Pseudomonadati</taxon>
        <taxon>Bacteroidota</taxon>
        <taxon>Flavobacteriia</taxon>
        <taxon>Flavobacteriales</taxon>
        <taxon>Flavobacteriaceae</taxon>
        <taxon>Jejuia</taxon>
    </lineage>
</organism>
<sequence length="74" mass="8460">MNLKKYIGVIIIILTVIGIVNQRQVDVHNQEIVLQFTDANHLNSDDKVAIVILERELKNLELKILRLLKTTVAN</sequence>
<protein>
    <submittedName>
        <fullName evidence="2">Uncharacterized protein</fullName>
    </submittedName>
</protein>
<gene>
    <name evidence="2" type="ORF">JCM19302_921</name>
</gene>
<dbReference type="EMBL" id="BBNS01000011">
    <property type="protein sequence ID" value="GAL71244.1"/>
    <property type="molecule type" value="Genomic_DNA"/>
</dbReference>
<comment type="caution">
    <text evidence="2">The sequence shown here is derived from an EMBL/GenBank/DDBJ whole genome shotgun (WGS) entry which is preliminary data.</text>
</comment>
<accession>A0A090W715</accession>
<dbReference type="Proteomes" id="UP000029646">
    <property type="component" value="Unassembled WGS sequence"/>
</dbReference>
<evidence type="ECO:0000256" key="1">
    <source>
        <dbReference type="SAM" id="Coils"/>
    </source>
</evidence>